<keyword evidence="3" id="KW-1185">Reference proteome</keyword>
<comment type="caution">
    <text evidence="2">The sequence shown here is derived from an EMBL/GenBank/DDBJ whole genome shotgun (WGS) entry which is preliminary data.</text>
</comment>
<feature type="region of interest" description="Disordered" evidence="1">
    <location>
        <begin position="90"/>
        <end position="175"/>
    </location>
</feature>
<protein>
    <submittedName>
        <fullName evidence="2">Uncharacterized protein</fullName>
    </submittedName>
</protein>
<evidence type="ECO:0000313" key="3">
    <source>
        <dbReference type="Proteomes" id="UP001187192"/>
    </source>
</evidence>
<gene>
    <name evidence="2" type="ORF">TIFTF001_038476</name>
</gene>
<feature type="compositionally biased region" description="Acidic residues" evidence="1">
    <location>
        <begin position="139"/>
        <end position="153"/>
    </location>
</feature>
<dbReference type="Proteomes" id="UP001187192">
    <property type="component" value="Unassembled WGS sequence"/>
</dbReference>
<reference evidence="2" key="1">
    <citation type="submission" date="2023-07" db="EMBL/GenBank/DDBJ databases">
        <title>draft genome sequence of fig (Ficus carica).</title>
        <authorList>
            <person name="Takahashi T."/>
            <person name="Nishimura K."/>
        </authorList>
    </citation>
    <scope>NUCLEOTIDE SEQUENCE</scope>
</reference>
<evidence type="ECO:0000313" key="2">
    <source>
        <dbReference type="EMBL" id="GMN69426.1"/>
    </source>
</evidence>
<proteinExistence type="predicted"/>
<sequence>MQALVILRNGLLPQIRQFAPALMWDMTIRHMIDGIMEAKITAHAMQADAFVGEHPAPVDDARIGELIYEPGPVLPEDPIPAVPLPEIPAQEAEVGMDADAQDADDLLVAPDDQPEDPPVIDIQSDEEEPEPEPEHAGWLEDEEDFEDDPEEILFQDRDWEADSDASSVVTIEYID</sequence>
<accession>A0AA88JEP0</accession>
<dbReference type="EMBL" id="BTGU01000843">
    <property type="protein sequence ID" value="GMN69426.1"/>
    <property type="molecule type" value="Genomic_DNA"/>
</dbReference>
<organism evidence="2 3">
    <name type="scientific">Ficus carica</name>
    <name type="common">Common fig</name>
    <dbReference type="NCBI Taxonomy" id="3494"/>
    <lineage>
        <taxon>Eukaryota</taxon>
        <taxon>Viridiplantae</taxon>
        <taxon>Streptophyta</taxon>
        <taxon>Embryophyta</taxon>
        <taxon>Tracheophyta</taxon>
        <taxon>Spermatophyta</taxon>
        <taxon>Magnoliopsida</taxon>
        <taxon>eudicotyledons</taxon>
        <taxon>Gunneridae</taxon>
        <taxon>Pentapetalae</taxon>
        <taxon>rosids</taxon>
        <taxon>fabids</taxon>
        <taxon>Rosales</taxon>
        <taxon>Moraceae</taxon>
        <taxon>Ficeae</taxon>
        <taxon>Ficus</taxon>
    </lineage>
</organism>
<name>A0AA88JEP0_FICCA</name>
<evidence type="ECO:0000256" key="1">
    <source>
        <dbReference type="SAM" id="MobiDB-lite"/>
    </source>
</evidence>
<feature type="compositionally biased region" description="Acidic residues" evidence="1">
    <location>
        <begin position="94"/>
        <end position="105"/>
    </location>
</feature>
<dbReference type="AlphaFoldDB" id="A0AA88JEP0"/>